<dbReference type="GO" id="GO:0004672">
    <property type="term" value="F:protein kinase activity"/>
    <property type="evidence" value="ECO:0007669"/>
    <property type="project" value="InterPro"/>
</dbReference>
<dbReference type="InterPro" id="IPR001245">
    <property type="entry name" value="Ser-Thr/Tyr_kinase_cat_dom"/>
</dbReference>
<dbReference type="SMART" id="SM00220">
    <property type="entry name" value="S_TKc"/>
    <property type="match status" value="1"/>
</dbReference>
<keyword evidence="2" id="KW-0808">Transferase</keyword>
<name>A0A8H3L5J6_9GLOM</name>
<dbReference type="Pfam" id="PF07714">
    <property type="entry name" value="PK_Tyr_Ser-Thr"/>
    <property type="match status" value="1"/>
</dbReference>
<evidence type="ECO:0000259" key="1">
    <source>
        <dbReference type="PROSITE" id="PS50011"/>
    </source>
</evidence>
<sequence length="1294" mass="152853">MVVILKNLNNTNNFILKYIDKIKKNCEFYGITQDPQTKNYMMVLSNECKKCNCICNAIHFQQNFENWTSNNVDIDEFIQDTQLLTHKSYEIFNALEWIPYDRFNNIKHFELLGTYKANWIDGNINYWNYGIQHWERFNENMNVTLKNLNNLKNIAIEYMNKIKLGYEVYGITNFPRKSYMFVLNDLNNKYKNSYNICNAIYFQQNFKSWTSEIGMYRASWIDGCINKWNSEDQNWNRVNQNMLITLESLNNPKDVKLINWKRLYGITQNSLTKNYMMVLNSNCEKCNFVCNTVYFQQNFESWTSGNDNIDKFIQDTQLSAHNTISDALEWIPHINFNNLKYIEKIGIYRAVWINGCIDKWNSKNQNWERYQNTSINLKLLNNLKNIVSEFINEVNRPYGITQDPQTENYMMVLSDKCKKCNDACNNAQLSAHKNAKVMIEWIPYNRFCNIKYNRRIGVYKANWIDGNILYWEIEDQSWIRCNQNISVILKELNDLKNITLEFTNEINKPYGITQDLQTKKYMMVLSTNECKKFDWNNESQYFKRDNQNMLVTLKILNDPKVITNEIKKGYEFYGATQDLQTKSYMMVFNIKCKKCNCICNAIHFQENFESWTSDNDDIDKFIQDTQLLAHDNYYENVLEWIPYNRFSNINYNVEREIFKANWIDGYISEWNKDDQNWKRDNQNILVVFKILNDTKNIKSEFTNEINRLYGITQDPQTKRYIMVLSDTCKKCNYICNAIHFQQNFGSWTSYNDDIDKFIQNTQLLSHKSYEIFNALEWIPYDRFNNINYSIEKKIYKANWVEGYINEWNKYDQNWKRNNQNMLVILKIFNEPKNIILEFTNEINRLFEYIEYVAKGGFGRVYKASWLDGYIKNWNDKDQDWVRDGQNMFVALKSLNNSKNITLKFMNEITLHYRERIGNSNIIGFYGITQDPKTENYMMVLNYAKNGSLRKFLDTSYNKLSWVDKIGYLYDIAKGLESIHNNDLIHRDLHTGNILHNGCLYIADMGLCKPADHNLSVNTGNNIYGILPYIAPEILRGQDYTKDSDVYSFGIVMYEVISGLPPYHDISHDENLAIKICHGLRPIFKIKIPHLIIHLIKRCIDTDPLNRPTAKEIANILDQWKYELFVCGTELQKQIEEADRINNNSSNTGVPLTNLRTSYYKTHSEAIYTSRLLNFKNLPEPKNSDDFYEQNDNIISAESSVSLSLQIDVSELSINGNNLPESKNSNDYYEQSDNIISIESSVASLSISQSNINDDDFPEPKTKNSDYYEKNNDIESLQIDISQLNISEDENCNNK</sequence>
<dbReference type="Gene3D" id="1.10.10.1010">
    <property type="entry name" value="Intein homing endonuclease, domain IV"/>
    <property type="match status" value="9"/>
</dbReference>
<feature type="domain" description="Protein kinase" evidence="1">
    <location>
        <begin position="846"/>
        <end position="1124"/>
    </location>
</feature>
<comment type="caution">
    <text evidence="2">The sequence shown here is derived from an EMBL/GenBank/DDBJ whole genome shotgun (WGS) entry which is preliminary data.</text>
</comment>
<keyword evidence="2" id="KW-0418">Kinase</keyword>
<dbReference type="GO" id="GO:0005524">
    <property type="term" value="F:ATP binding"/>
    <property type="evidence" value="ECO:0007669"/>
    <property type="project" value="InterPro"/>
</dbReference>
<dbReference type="Proteomes" id="UP000615446">
    <property type="component" value="Unassembled WGS sequence"/>
</dbReference>
<dbReference type="EMBL" id="BLAL01000043">
    <property type="protein sequence ID" value="GES79306.1"/>
    <property type="molecule type" value="Genomic_DNA"/>
</dbReference>
<dbReference type="SUPFAM" id="SSF56112">
    <property type="entry name" value="Protein kinase-like (PK-like)"/>
    <property type="match status" value="1"/>
</dbReference>
<evidence type="ECO:0000313" key="3">
    <source>
        <dbReference type="Proteomes" id="UP000615446"/>
    </source>
</evidence>
<dbReference type="InterPro" id="IPR050167">
    <property type="entry name" value="Ser_Thr_protein_kinase"/>
</dbReference>
<dbReference type="PROSITE" id="PS50011">
    <property type="entry name" value="PROTEIN_KINASE_DOM"/>
    <property type="match status" value="1"/>
</dbReference>
<proteinExistence type="predicted"/>
<dbReference type="InterPro" id="IPR011009">
    <property type="entry name" value="Kinase-like_dom_sf"/>
</dbReference>
<accession>A0A8H3L5J6</accession>
<dbReference type="InterPro" id="IPR000719">
    <property type="entry name" value="Prot_kinase_dom"/>
</dbReference>
<dbReference type="OrthoDB" id="4062651at2759"/>
<dbReference type="PANTHER" id="PTHR23257">
    <property type="entry name" value="SERINE-THREONINE PROTEIN KINASE"/>
    <property type="match status" value="1"/>
</dbReference>
<dbReference type="Gene3D" id="1.10.510.10">
    <property type="entry name" value="Transferase(Phosphotransferase) domain 1"/>
    <property type="match status" value="1"/>
</dbReference>
<dbReference type="GO" id="GO:0005737">
    <property type="term" value="C:cytoplasm"/>
    <property type="evidence" value="ECO:0007669"/>
    <property type="project" value="TreeGrafter"/>
</dbReference>
<protein>
    <submittedName>
        <fullName evidence="2">Kinase-like domain-containing protein</fullName>
    </submittedName>
</protein>
<reference evidence="2" key="1">
    <citation type="submission" date="2019-10" db="EMBL/GenBank/DDBJ databases">
        <title>Conservation and host-specific expression of non-tandemly repeated heterogenous ribosome RNA gene in arbuscular mycorrhizal fungi.</title>
        <authorList>
            <person name="Maeda T."/>
            <person name="Kobayashi Y."/>
            <person name="Nakagawa T."/>
            <person name="Ezawa T."/>
            <person name="Yamaguchi K."/>
            <person name="Bino T."/>
            <person name="Nishimoto Y."/>
            <person name="Shigenobu S."/>
            <person name="Kawaguchi M."/>
        </authorList>
    </citation>
    <scope>NUCLEOTIDE SEQUENCE</scope>
    <source>
        <strain evidence="2">HR1</strain>
    </source>
</reference>
<organism evidence="2 3">
    <name type="scientific">Rhizophagus clarus</name>
    <dbReference type="NCBI Taxonomy" id="94130"/>
    <lineage>
        <taxon>Eukaryota</taxon>
        <taxon>Fungi</taxon>
        <taxon>Fungi incertae sedis</taxon>
        <taxon>Mucoromycota</taxon>
        <taxon>Glomeromycotina</taxon>
        <taxon>Glomeromycetes</taxon>
        <taxon>Glomerales</taxon>
        <taxon>Glomeraceae</taxon>
        <taxon>Rhizophagus</taxon>
    </lineage>
</organism>
<gene>
    <name evidence="2" type="ORF">RCL2_000661200</name>
</gene>
<dbReference type="GO" id="GO:0007165">
    <property type="term" value="P:signal transduction"/>
    <property type="evidence" value="ECO:0007669"/>
    <property type="project" value="TreeGrafter"/>
</dbReference>
<evidence type="ECO:0000313" key="2">
    <source>
        <dbReference type="EMBL" id="GES79306.1"/>
    </source>
</evidence>